<evidence type="ECO:0000313" key="2">
    <source>
        <dbReference type="EMBL" id="MBB5119357.1"/>
    </source>
</evidence>
<gene>
    <name evidence="2" type="ORF">FHS36_002790</name>
</gene>
<organism evidence="2 3">
    <name type="scientific">Streptomyces eurocidicus</name>
    <name type="common">Streptoverticillium eurocidicus</name>
    <dbReference type="NCBI Taxonomy" id="66423"/>
    <lineage>
        <taxon>Bacteria</taxon>
        <taxon>Bacillati</taxon>
        <taxon>Actinomycetota</taxon>
        <taxon>Actinomycetes</taxon>
        <taxon>Kitasatosporales</taxon>
        <taxon>Streptomycetaceae</taxon>
        <taxon>Streptomyces</taxon>
    </lineage>
</organism>
<reference evidence="2 3" key="1">
    <citation type="submission" date="2020-08" db="EMBL/GenBank/DDBJ databases">
        <title>Genomic Encyclopedia of Type Strains, Phase III (KMG-III): the genomes of soil and plant-associated and newly described type strains.</title>
        <authorList>
            <person name="Whitman W."/>
        </authorList>
    </citation>
    <scope>NUCLEOTIDE SEQUENCE [LARGE SCALE GENOMIC DNA]</scope>
    <source>
        <strain evidence="2 3">CECT 3259</strain>
    </source>
</reference>
<sequence>MHIPNGNHKTLLAARGRSRNRVRASGRSFPRPNSRRQDAYRRSLSDILALRMKHKAIARQVC</sequence>
<comment type="caution">
    <text evidence="2">The sequence shown here is derived from an EMBL/GenBank/DDBJ whole genome shotgun (WGS) entry which is preliminary data.</text>
</comment>
<accession>A0A7W8F2C7</accession>
<feature type="region of interest" description="Disordered" evidence="1">
    <location>
        <begin position="1"/>
        <end position="38"/>
    </location>
</feature>
<evidence type="ECO:0000313" key="3">
    <source>
        <dbReference type="Proteomes" id="UP000528608"/>
    </source>
</evidence>
<dbReference type="AlphaFoldDB" id="A0A7W8F2C7"/>
<protein>
    <submittedName>
        <fullName evidence="2">Uncharacterized protein</fullName>
    </submittedName>
</protein>
<evidence type="ECO:0000256" key="1">
    <source>
        <dbReference type="SAM" id="MobiDB-lite"/>
    </source>
</evidence>
<name>A0A7W8F2C7_STREU</name>
<dbReference type="EMBL" id="JACHJF010000007">
    <property type="protein sequence ID" value="MBB5119357.1"/>
    <property type="molecule type" value="Genomic_DNA"/>
</dbReference>
<dbReference type="Proteomes" id="UP000528608">
    <property type="component" value="Unassembled WGS sequence"/>
</dbReference>
<proteinExistence type="predicted"/>